<dbReference type="SMART" id="SM00317">
    <property type="entry name" value="SET"/>
    <property type="match status" value="1"/>
</dbReference>
<dbReference type="EMBL" id="LR796582">
    <property type="protein sequence ID" value="CAB4152365.1"/>
    <property type="molecule type" value="Genomic_DNA"/>
</dbReference>
<protein>
    <submittedName>
        <fullName evidence="2">SET domain containing protein</fullName>
    </submittedName>
</protein>
<dbReference type="Pfam" id="PF00856">
    <property type="entry name" value="SET"/>
    <property type="match status" value="1"/>
</dbReference>
<dbReference type="InterPro" id="IPR001214">
    <property type="entry name" value="SET_dom"/>
</dbReference>
<accession>A0A6J5MYR8</accession>
<proteinExistence type="predicted"/>
<dbReference type="PROSITE" id="PS50280">
    <property type="entry name" value="SET"/>
    <property type="match status" value="1"/>
</dbReference>
<dbReference type="Gene3D" id="2.170.270.10">
    <property type="entry name" value="SET domain"/>
    <property type="match status" value="1"/>
</dbReference>
<evidence type="ECO:0000313" key="2">
    <source>
        <dbReference type="EMBL" id="CAB4152365.1"/>
    </source>
</evidence>
<reference evidence="2" key="1">
    <citation type="submission" date="2020-04" db="EMBL/GenBank/DDBJ databases">
        <authorList>
            <person name="Chiriac C."/>
            <person name="Salcher M."/>
            <person name="Ghai R."/>
            <person name="Kavagutti S V."/>
        </authorList>
    </citation>
    <scope>NUCLEOTIDE SEQUENCE</scope>
</reference>
<gene>
    <name evidence="2" type="ORF">UFOVP610_8</name>
</gene>
<dbReference type="InterPro" id="IPR046341">
    <property type="entry name" value="SET_dom_sf"/>
</dbReference>
<feature type="domain" description="SET" evidence="1">
    <location>
        <begin position="181"/>
        <end position="266"/>
    </location>
</feature>
<sequence>MSELIQLGDKIDTLEKEFLNFEQVSCNVVHSFGPGTYIRELTVPADSYVIGHHQNFDHLNIFLKGKVSIVNEDKSITVLTAPMTFIGKPGRKVGYVHEEMVWLNVYPTDERDVEKLEAHLLTKSNGWIESSESIEAIGLLDNKVNHDDFESAISELGFTKEVVLSQSENTDDLIELPFGSYKIKVSDSKIQGKGLFATSDINEGELIAQSIIDGKRTTAERFTNHSKSPNAKMVETENGNINLVATRKIKGCFGGFNGEEITINYREAVKLTLKIKSEVKCQE</sequence>
<organism evidence="2">
    <name type="scientific">uncultured Caudovirales phage</name>
    <dbReference type="NCBI Taxonomy" id="2100421"/>
    <lineage>
        <taxon>Viruses</taxon>
        <taxon>Duplodnaviria</taxon>
        <taxon>Heunggongvirae</taxon>
        <taxon>Uroviricota</taxon>
        <taxon>Caudoviricetes</taxon>
        <taxon>Peduoviridae</taxon>
        <taxon>Maltschvirus</taxon>
        <taxon>Maltschvirus maltsch</taxon>
    </lineage>
</organism>
<evidence type="ECO:0000259" key="1">
    <source>
        <dbReference type="PROSITE" id="PS50280"/>
    </source>
</evidence>
<dbReference type="SUPFAM" id="SSF82199">
    <property type="entry name" value="SET domain"/>
    <property type="match status" value="1"/>
</dbReference>
<dbReference type="CDD" id="cd08161">
    <property type="entry name" value="SET"/>
    <property type="match status" value="1"/>
</dbReference>
<name>A0A6J5MYR8_9CAUD</name>